<evidence type="ECO:0000313" key="2">
    <source>
        <dbReference type="EMBL" id="MBN7816271.1"/>
    </source>
</evidence>
<comment type="caution">
    <text evidence="2">The sequence shown here is derived from an EMBL/GenBank/DDBJ whole genome shotgun (WGS) entry which is preliminary data.</text>
</comment>
<evidence type="ECO:0000256" key="1">
    <source>
        <dbReference type="SAM" id="Phobius"/>
    </source>
</evidence>
<dbReference type="EMBL" id="JAFKCU010000003">
    <property type="protein sequence ID" value="MBN7816271.1"/>
    <property type="molecule type" value="Genomic_DNA"/>
</dbReference>
<protein>
    <submittedName>
        <fullName evidence="2">Uncharacterized protein</fullName>
    </submittedName>
</protein>
<keyword evidence="3" id="KW-1185">Reference proteome</keyword>
<keyword evidence="1" id="KW-0812">Transmembrane</keyword>
<sequence length="83" mass="8751">MNIITEIKQRATAPTPPFFQKVKKIGLIIAAVGTAVITAPGSIPAVLLSYAGYAITAGTVLVSIAQLTVDEERLEDDLLQSVK</sequence>
<reference evidence="2 3" key="1">
    <citation type="submission" date="2021-03" db="EMBL/GenBank/DDBJ databases">
        <title>novel species isolated from a fishpond in China.</title>
        <authorList>
            <person name="Lu H."/>
            <person name="Cai Z."/>
        </authorList>
    </citation>
    <scope>NUCLEOTIDE SEQUENCE [LARGE SCALE GENOMIC DNA]</scope>
    <source>
        <strain evidence="2 3">YJ13C</strain>
    </source>
</reference>
<name>A0ABS3CJC0_9BACT</name>
<evidence type="ECO:0000313" key="3">
    <source>
        <dbReference type="Proteomes" id="UP000664480"/>
    </source>
</evidence>
<gene>
    <name evidence="2" type="ORF">J0A69_12555</name>
</gene>
<organism evidence="2 3">
    <name type="scientific">Algoriphagus pacificus</name>
    <dbReference type="NCBI Taxonomy" id="2811234"/>
    <lineage>
        <taxon>Bacteria</taxon>
        <taxon>Pseudomonadati</taxon>
        <taxon>Bacteroidota</taxon>
        <taxon>Cytophagia</taxon>
        <taxon>Cytophagales</taxon>
        <taxon>Cyclobacteriaceae</taxon>
        <taxon>Algoriphagus</taxon>
    </lineage>
</organism>
<keyword evidence="1" id="KW-1133">Transmembrane helix</keyword>
<dbReference type="Proteomes" id="UP000664480">
    <property type="component" value="Unassembled WGS sequence"/>
</dbReference>
<feature type="transmembrane region" description="Helical" evidence="1">
    <location>
        <begin position="25"/>
        <end position="44"/>
    </location>
</feature>
<dbReference type="RefSeq" id="WP_206586953.1">
    <property type="nucleotide sequence ID" value="NZ_JAFKCU010000003.1"/>
</dbReference>
<accession>A0ABS3CJC0</accession>
<keyword evidence="1" id="KW-0472">Membrane</keyword>
<proteinExistence type="predicted"/>